<dbReference type="Proteomes" id="UP000070700">
    <property type="component" value="Unassembled WGS sequence"/>
</dbReference>
<gene>
    <name evidence="2" type="ORF">LY89DRAFT_467576</name>
</gene>
<organism evidence="2 3">
    <name type="scientific">Mollisia scopiformis</name>
    <name type="common">Conifer needle endophyte fungus</name>
    <name type="synonym">Phialocephala scopiformis</name>
    <dbReference type="NCBI Taxonomy" id="149040"/>
    <lineage>
        <taxon>Eukaryota</taxon>
        <taxon>Fungi</taxon>
        <taxon>Dikarya</taxon>
        <taxon>Ascomycota</taxon>
        <taxon>Pezizomycotina</taxon>
        <taxon>Leotiomycetes</taxon>
        <taxon>Helotiales</taxon>
        <taxon>Mollisiaceae</taxon>
        <taxon>Mollisia</taxon>
    </lineage>
</organism>
<sequence>MSLNGSCMHRSSCRLKAQSRVYSLSRSSSRKPATTLFPCSKRNPASSHPIHHTFPSKPPLTTQDKQVNILPSIHTYIHTYAPKRPPPPHWSTSLHAQNPALPSPQPSSRPHIYMITSPHHESHPPSTIYSPYLGRFNLDKYYTSIHKPKPNSRTFPAHQSMHPVPLSARELPSRWNLSKRT</sequence>
<keyword evidence="3" id="KW-1185">Reference proteome</keyword>
<proteinExistence type="predicted"/>
<reference evidence="2 3" key="1">
    <citation type="submission" date="2015-10" db="EMBL/GenBank/DDBJ databases">
        <title>Full genome of DAOMC 229536 Phialocephala scopiformis, a fungal endophyte of spruce producing the potent anti-insectan compound rugulosin.</title>
        <authorList>
            <consortium name="DOE Joint Genome Institute"/>
            <person name="Walker A.K."/>
            <person name="Frasz S.L."/>
            <person name="Seifert K.A."/>
            <person name="Miller J.D."/>
            <person name="Mondo S.J."/>
            <person name="Labutti K."/>
            <person name="Lipzen A."/>
            <person name="Dockter R."/>
            <person name="Kennedy M."/>
            <person name="Grigoriev I.V."/>
            <person name="Spatafora J.W."/>
        </authorList>
    </citation>
    <scope>NUCLEOTIDE SEQUENCE [LARGE SCALE GENOMIC DNA]</scope>
    <source>
        <strain evidence="2 3">CBS 120377</strain>
    </source>
</reference>
<dbReference type="GeneID" id="28817455"/>
<evidence type="ECO:0000256" key="1">
    <source>
        <dbReference type="SAM" id="MobiDB-lite"/>
    </source>
</evidence>
<dbReference type="EMBL" id="KQ947410">
    <property type="protein sequence ID" value="KUJ19967.1"/>
    <property type="molecule type" value="Genomic_DNA"/>
</dbReference>
<dbReference type="RefSeq" id="XP_018074322.1">
    <property type="nucleotide sequence ID" value="XM_018207729.1"/>
</dbReference>
<feature type="region of interest" description="Disordered" evidence="1">
    <location>
        <begin position="84"/>
        <end position="107"/>
    </location>
</feature>
<accession>A0A194XJL4</accession>
<dbReference type="InParanoid" id="A0A194XJL4"/>
<dbReference type="AlphaFoldDB" id="A0A194XJL4"/>
<evidence type="ECO:0000313" key="2">
    <source>
        <dbReference type="EMBL" id="KUJ19967.1"/>
    </source>
</evidence>
<evidence type="ECO:0000313" key="3">
    <source>
        <dbReference type="Proteomes" id="UP000070700"/>
    </source>
</evidence>
<feature type="region of interest" description="Disordered" evidence="1">
    <location>
        <begin position="24"/>
        <end position="62"/>
    </location>
</feature>
<name>A0A194XJL4_MOLSC</name>
<dbReference type="KEGG" id="psco:LY89DRAFT_467576"/>
<protein>
    <submittedName>
        <fullName evidence="2">Uncharacterized protein</fullName>
    </submittedName>
</protein>